<proteinExistence type="predicted"/>
<dbReference type="Proteomes" id="UP000219356">
    <property type="component" value="Unassembled WGS sequence"/>
</dbReference>
<dbReference type="EMBL" id="OBEK01000002">
    <property type="protein sequence ID" value="SNZ09994.1"/>
    <property type="molecule type" value="Genomic_DNA"/>
</dbReference>
<name>A0A285NKE5_9BACI</name>
<keyword evidence="2" id="KW-1185">Reference proteome</keyword>
<organism evidence="1 2">
    <name type="scientific">Terribacillus aidingensis</name>
    <dbReference type="NCBI Taxonomy" id="586416"/>
    <lineage>
        <taxon>Bacteria</taxon>
        <taxon>Bacillati</taxon>
        <taxon>Bacillota</taxon>
        <taxon>Bacilli</taxon>
        <taxon>Bacillales</taxon>
        <taxon>Bacillaceae</taxon>
        <taxon>Terribacillus</taxon>
    </lineage>
</organism>
<gene>
    <name evidence="1" type="ORF">SAMN05421503_1455</name>
</gene>
<protein>
    <submittedName>
        <fullName evidence="1">Uncharacterized protein</fullName>
    </submittedName>
</protein>
<accession>A0A285NKE5</accession>
<evidence type="ECO:0000313" key="2">
    <source>
        <dbReference type="Proteomes" id="UP000219356"/>
    </source>
</evidence>
<dbReference type="AlphaFoldDB" id="A0A285NKE5"/>
<evidence type="ECO:0000313" key="1">
    <source>
        <dbReference type="EMBL" id="SNZ09994.1"/>
    </source>
</evidence>
<reference evidence="2" key="1">
    <citation type="submission" date="2017-09" db="EMBL/GenBank/DDBJ databases">
        <authorList>
            <person name="Varghese N."/>
            <person name="Submissions S."/>
        </authorList>
    </citation>
    <scope>NUCLEOTIDE SEQUENCE [LARGE SCALE GENOMIC DNA]</scope>
    <source>
        <strain evidence="2">CGMCC 1.8913</strain>
    </source>
</reference>
<dbReference type="RefSeq" id="WP_281253806.1">
    <property type="nucleotide sequence ID" value="NZ_OBEK01000002.1"/>
</dbReference>
<sequence length="41" mass="4939">MTLVKKLLFKDYDINQEMLNEIGIVWTSLVDIFNHHKTRFS</sequence>